<reference evidence="4 5" key="1">
    <citation type="submission" date="2019-04" db="EMBL/GenBank/DDBJ databases">
        <title>Streptomyces oryziradicis sp. nov., a novel actinomycete isolated from rhizosphere soil of rice (Oryza sativa L.).</title>
        <authorList>
            <person name="Li C."/>
        </authorList>
    </citation>
    <scope>NUCLEOTIDE SEQUENCE [LARGE SCALE GENOMIC DNA]</scope>
    <source>
        <strain evidence="4 5">NEAU-C40</strain>
    </source>
</reference>
<sequence length="221" mass="23950">MNQGVAIDLTRGGEYETGAGAAREHQSLRAQLADLATRYGKDVLVVETAYPWLLPSGDGRQYYVTRADQLPDSALFPATSQGQVPTSRRSGQRSGRFRDVAVSASWRGNLRGCPESTGTAAARGTPTATSPCSTGTAPGSRLWRRSGLSQSRADDNHVQRAVRARVPGGRIELKGRGRHPLRSGCAVLRGLRPPTRRRRRAGATARHRVRGCIRCRPSPTR</sequence>
<name>A0A4U0SHP3_9ACTN</name>
<dbReference type="Pfam" id="PF07745">
    <property type="entry name" value="Glyco_hydro_53"/>
    <property type="match status" value="1"/>
</dbReference>
<feature type="compositionally biased region" description="Low complexity" evidence="3">
    <location>
        <begin position="116"/>
        <end position="131"/>
    </location>
</feature>
<accession>A0A4U0SHP3</accession>
<evidence type="ECO:0000256" key="2">
    <source>
        <dbReference type="ARBA" id="ARBA00023295"/>
    </source>
</evidence>
<evidence type="ECO:0000313" key="4">
    <source>
        <dbReference type="EMBL" id="TKA09204.1"/>
    </source>
</evidence>
<dbReference type="AlphaFoldDB" id="A0A4U0SHP3"/>
<keyword evidence="1" id="KW-0378">Hydrolase</keyword>
<comment type="caution">
    <text evidence="4">The sequence shown here is derived from an EMBL/GenBank/DDBJ whole genome shotgun (WGS) entry which is preliminary data.</text>
</comment>
<gene>
    <name evidence="4" type="ORF">FCI23_24300</name>
</gene>
<proteinExistence type="predicted"/>
<feature type="region of interest" description="Disordered" evidence="3">
    <location>
        <begin position="75"/>
        <end position="97"/>
    </location>
</feature>
<organism evidence="4 5">
    <name type="scientific">Actinacidiphila oryziradicis</name>
    <dbReference type="NCBI Taxonomy" id="2571141"/>
    <lineage>
        <taxon>Bacteria</taxon>
        <taxon>Bacillati</taxon>
        <taxon>Actinomycetota</taxon>
        <taxon>Actinomycetes</taxon>
        <taxon>Kitasatosporales</taxon>
        <taxon>Streptomycetaceae</taxon>
        <taxon>Actinacidiphila</taxon>
    </lineage>
</organism>
<keyword evidence="5" id="KW-1185">Reference proteome</keyword>
<dbReference type="InterPro" id="IPR011683">
    <property type="entry name" value="Glyco_hydro_53"/>
</dbReference>
<feature type="region of interest" description="Disordered" evidence="3">
    <location>
        <begin position="111"/>
        <end position="159"/>
    </location>
</feature>
<keyword evidence="2" id="KW-0326">Glycosidase</keyword>
<dbReference type="GO" id="GO:0015926">
    <property type="term" value="F:glucosidase activity"/>
    <property type="evidence" value="ECO:0007669"/>
    <property type="project" value="InterPro"/>
</dbReference>
<evidence type="ECO:0000313" key="5">
    <source>
        <dbReference type="Proteomes" id="UP000305778"/>
    </source>
</evidence>
<dbReference type="Proteomes" id="UP000305778">
    <property type="component" value="Unassembled WGS sequence"/>
</dbReference>
<evidence type="ECO:0000256" key="1">
    <source>
        <dbReference type="ARBA" id="ARBA00022801"/>
    </source>
</evidence>
<protein>
    <submittedName>
        <fullName evidence="4">Uncharacterized protein</fullName>
    </submittedName>
</protein>
<dbReference type="Gene3D" id="3.20.20.80">
    <property type="entry name" value="Glycosidases"/>
    <property type="match status" value="1"/>
</dbReference>
<evidence type="ECO:0000256" key="3">
    <source>
        <dbReference type="SAM" id="MobiDB-lite"/>
    </source>
</evidence>
<dbReference type="EMBL" id="SUMC01000024">
    <property type="protein sequence ID" value="TKA09204.1"/>
    <property type="molecule type" value="Genomic_DNA"/>
</dbReference>